<evidence type="ECO:0000313" key="2">
    <source>
        <dbReference type="Proteomes" id="UP001596432"/>
    </source>
</evidence>
<dbReference type="RefSeq" id="WP_274323499.1">
    <property type="nucleotide sequence ID" value="NZ_CP118158.1"/>
</dbReference>
<gene>
    <name evidence="1" type="ORF">ACFQMA_21665</name>
</gene>
<dbReference type="GeneID" id="78822773"/>
<dbReference type="Proteomes" id="UP001596432">
    <property type="component" value="Unassembled WGS sequence"/>
</dbReference>
<comment type="caution">
    <text evidence="1">The sequence shown here is derived from an EMBL/GenBank/DDBJ whole genome shotgun (WGS) entry which is preliminary data.</text>
</comment>
<proteinExistence type="predicted"/>
<accession>A0ABD5Y5C3</accession>
<dbReference type="EMBL" id="JBHTAS010000001">
    <property type="protein sequence ID" value="MFC7142432.1"/>
    <property type="molecule type" value="Genomic_DNA"/>
</dbReference>
<sequence>MDADGDENYLDAERSVGFYLEQGDRVRVVWTGSMRGDTRTVTIANATLGS</sequence>
<protein>
    <submittedName>
        <fullName evidence="1">Uncharacterized protein</fullName>
    </submittedName>
</protein>
<reference evidence="1 2" key="1">
    <citation type="journal article" date="2019" name="Int. J. Syst. Evol. Microbiol.">
        <title>The Global Catalogue of Microorganisms (GCM) 10K type strain sequencing project: providing services to taxonomists for standard genome sequencing and annotation.</title>
        <authorList>
            <consortium name="The Broad Institute Genomics Platform"/>
            <consortium name="The Broad Institute Genome Sequencing Center for Infectious Disease"/>
            <person name="Wu L."/>
            <person name="Ma J."/>
        </authorList>
    </citation>
    <scope>NUCLEOTIDE SEQUENCE [LARGE SCALE GENOMIC DNA]</scope>
    <source>
        <strain evidence="1 2">XZYJT29</strain>
    </source>
</reference>
<dbReference type="AlphaFoldDB" id="A0ABD5Y5C3"/>
<name>A0ABD5Y5C3_9EURY</name>
<evidence type="ECO:0000313" key="1">
    <source>
        <dbReference type="EMBL" id="MFC7142432.1"/>
    </source>
</evidence>
<keyword evidence="2" id="KW-1185">Reference proteome</keyword>
<organism evidence="1 2">
    <name type="scientific">Halosimplex aquaticum</name>
    <dbReference type="NCBI Taxonomy" id="3026162"/>
    <lineage>
        <taxon>Archaea</taxon>
        <taxon>Methanobacteriati</taxon>
        <taxon>Methanobacteriota</taxon>
        <taxon>Stenosarchaea group</taxon>
        <taxon>Halobacteria</taxon>
        <taxon>Halobacteriales</taxon>
        <taxon>Haloarculaceae</taxon>
        <taxon>Halosimplex</taxon>
    </lineage>
</organism>